<dbReference type="EMBL" id="JSAQ01000001">
    <property type="protein sequence ID" value="KGO06267.1"/>
    <property type="molecule type" value="Genomic_DNA"/>
</dbReference>
<dbReference type="Pfam" id="PF08889">
    <property type="entry name" value="WbqC"/>
    <property type="match status" value="1"/>
</dbReference>
<proteinExistence type="predicted"/>
<organism evidence="1 2">
    <name type="scientific">Dokdonia donghaensis DSW-1</name>
    <dbReference type="NCBI Taxonomy" id="1300343"/>
    <lineage>
        <taxon>Bacteria</taxon>
        <taxon>Pseudomonadati</taxon>
        <taxon>Bacteroidota</taxon>
        <taxon>Flavobacteriia</taxon>
        <taxon>Flavobacteriales</taxon>
        <taxon>Flavobacteriaceae</taxon>
        <taxon>Dokdonia</taxon>
    </lineage>
</organism>
<evidence type="ECO:0008006" key="3">
    <source>
        <dbReference type="Google" id="ProtNLM"/>
    </source>
</evidence>
<gene>
    <name evidence="1" type="ORF">NV36_05070</name>
</gene>
<name>A0A0A2GSS9_9FLAO</name>
<dbReference type="PATRIC" id="fig|1300343.5.peg.2827"/>
<evidence type="ECO:0000313" key="1">
    <source>
        <dbReference type="EMBL" id="KGO06267.1"/>
    </source>
</evidence>
<dbReference type="OrthoDB" id="1523452at2"/>
<evidence type="ECO:0000313" key="2">
    <source>
        <dbReference type="Proteomes" id="UP000030140"/>
    </source>
</evidence>
<dbReference type="KEGG" id="ddo:I597_2786"/>
<protein>
    <recommendedName>
        <fullName evidence="3">WbqC-like protein</fullName>
    </recommendedName>
</protein>
<reference evidence="1 2" key="1">
    <citation type="submission" date="2014-10" db="EMBL/GenBank/DDBJ databases">
        <title>Draft genome sequence of the proteorhodopsin-containing marine bacterium Dokdonia donghaensis.</title>
        <authorList>
            <person name="Gomez-Consarnau L."/>
            <person name="Gonzalez J.M."/>
            <person name="Riedel T."/>
            <person name="Jaenicke S."/>
            <person name="Wagner-Doebler I."/>
            <person name="Fuhrman J.A."/>
        </authorList>
    </citation>
    <scope>NUCLEOTIDE SEQUENCE [LARGE SCALE GENOMIC DNA]</scope>
    <source>
        <strain evidence="1 2">DSW-1</strain>
    </source>
</reference>
<accession>A0A0A2GSS9</accession>
<dbReference type="InterPro" id="IPR014985">
    <property type="entry name" value="WbqC"/>
</dbReference>
<comment type="caution">
    <text evidence="1">The sequence shown here is derived from an EMBL/GenBank/DDBJ whole genome shotgun (WGS) entry which is preliminary data.</text>
</comment>
<dbReference type="AlphaFoldDB" id="A0A0A2GSS9"/>
<dbReference type="Proteomes" id="UP000030140">
    <property type="component" value="Unassembled WGS sequence"/>
</dbReference>
<sequence length="211" mass="24998">MKAALITHGYCAPIIQYAVIAQTEQLHIEANGNFQKQSYRTRMKIATSTGTLILIIPILHRKDKTERQRYYDVKIENKFHWQRDHWRSLKIAYQTSPYFEYYEDEFEPLYHTEYETLIEFNKACHAIIMECLQLDITPILTEEYFKNPEQVDCRQLVNAKKEPQYPLPEYHQLFNENHGYLENLTVLDLLFNLGPSAQDYLEKIDLTGLSA</sequence>
<keyword evidence="2" id="KW-1185">Reference proteome</keyword>
<dbReference type="RefSeq" id="WP_035325269.1">
    <property type="nucleotide sequence ID" value="NZ_CP015125.1"/>
</dbReference>